<comment type="pathway">
    <text evidence="10">Lipid metabolism; phospholipid metabolism.</text>
</comment>
<dbReference type="Pfam" id="PF02660">
    <property type="entry name" value="G3P_acyltransf"/>
    <property type="match status" value="1"/>
</dbReference>
<keyword evidence="5 10" id="KW-1133">Transmembrane helix</keyword>
<dbReference type="GO" id="GO:0008654">
    <property type="term" value="P:phospholipid biosynthetic process"/>
    <property type="evidence" value="ECO:0007669"/>
    <property type="project" value="UniProtKB-UniRule"/>
</dbReference>
<keyword evidence="2 10" id="KW-0444">Lipid biosynthesis</keyword>
<name>A0A917PJ77_9DEIO</name>
<proteinExistence type="inferred from homology"/>
<dbReference type="HAMAP" id="MF_01043">
    <property type="entry name" value="PlsY"/>
    <property type="match status" value="1"/>
</dbReference>
<evidence type="ECO:0000256" key="2">
    <source>
        <dbReference type="ARBA" id="ARBA00022516"/>
    </source>
</evidence>
<evidence type="ECO:0000256" key="9">
    <source>
        <dbReference type="ARBA" id="ARBA00023264"/>
    </source>
</evidence>
<keyword evidence="12" id="KW-1185">Reference proteome</keyword>
<comment type="function">
    <text evidence="10">Catalyzes the transfer of an acyl group from acyl-phosphate (acyl-PO(4)) to glycerol-3-phosphate (G3P) to form lysophosphatidic acid (LPA). This enzyme utilizes acyl-phosphate as fatty acyl donor, but not acyl-CoA or acyl-ACP.</text>
</comment>
<comment type="similarity">
    <text evidence="10">Belongs to the PlsY family.</text>
</comment>
<dbReference type="InterPro" id="IPR003811">
    <property type="entry name" value="G3P_acylTferase_PlsY"/>
</dbReference>
<comment type="caution">
    <text evidence="11">The sequence shown here is derived from an EMBL/GenBank/DDBJ whole genome shotgun (WGS) entry which is preliminary data.</text>
</comment>
<feature type="transmembrane region" description="Helical" evidence="10">
    <location>
        <begin position="126"/>
        <end position="144"/>
    </location>
</feature>
<dbReference type="SMART" id="SM01207">
    <property type="entry name" value="G3P_acyltransf"/>
    <property type="match status" value="1"/>
</dbReference>
<reference evidence="11" key="2">
    <citation type="submission" date="2020-09" db="EMBL/GenBank/DDBJ databases">
        <authorList>
            <person name="Sun Q."/>
            <person name="Ohkuma M."/>
        </authorList>
    </citation>
    <scope>NUCLEOTIDE SEQUENCE</scope>
    <source>
        <strain evidence="11">JCM 14371</strain>
    </source>
</reference>
<keyword evidence="4 10" id="KW-0812">Transmembrane</keyword>
<dbReference type="EC" id="2.3.1.275" evidence="10"/>
<evidence type="ECO:0000256" key="3">
    <source>
        <dbReference type="ARBA" id="ARBA00022679"/>
    </source>
</evidence>
<evidence type="ECO:0000256" key="7">
    <source>
        <dbReference type="ARBA" id="ARBA00023136"/>
    </source>
</evidence>
<keyword evidence="8 10" id="KW-0594">Phospholipid biosynthesis</keyword>
<organism evidence="11 12">
    <name type="scientific">Deinococcus aquiradiocola</name>
    <dbReference type="NCBI Taxonomy" id="393059"/>
    <lineage>
        <taxon>Bacteria</taxon>
        <taxon>Thermotogati</taxon>
        <taxon>Deinococcota</taxon>
        <taxon>Deinococci</taxon>
        <taxon>Deinococcales</taxon>
        <taxon>Deinococcaceae</taxon>
        <taxon>Deinococcus</taxon>
    </lineage>
</organism>
<feature type="transmembrane region" description="Helical" evidence="10">
    <location>
        <begin position="6"/>
        <end position="29"/>
    </location>
</feature>
<feature type="transmembrane region" description="Helical" evidence="10">
    <location>
        <begin position="59"/>
        <end position="79"/>
    </location>
</feature>
<feature type="transmembrane region" description="Helical" evidence="10">
    <location>
        <begin position="85"/>
        <end position="105"/>
    </location>
</feature>
<keyword evidence="9 10" id="KW-1208">Phospholipid metabolism</keyword>
<evidence type="ECO:0000256" key="8">
    <source>
        <dbReference type="ARBA" id="ARBA00023209"/>
    </source>
</evidence>
<evidence type="ECO:0000313" key="11">
    <source>
        <dbReference type="EMBL" id="GGJ80642.1"/>
    </source>
</evidence>
<dbReference type="AlphaFoldDB" id="A0A917PJ77"/>
<comment type="subcellular location">
    <subcellularLocation>
        <location evidence="10">Cell membrane</location>
        <topology evidence="10">Multi-pass membrane protein</topology>
    </subcellularLocation>
</comment>
<evidence type="ECO:0000256" key="6">
    <source>
        <dbReference type="ARBA" id="ARBA00023098"/>
    </source>
</evidence>
<dbReference type="GO" id="GO:0043772">
    <property type="term" value="F:acyl-phosphate glycerol-3-phosphate acyltransferase activity"/>
    <property type="evidence" value="ECO:0007669"/>
    <property type="project" value="UniProtKB-UniRule"/>
</dbReference>
<evidence type="ECO:0000313" key="12">
    <source>
        <dbReference type="Proteomes" id="UP000635726"/>
    </source>
</evidence>
<dbReference type="NCBIfam" id="TIGR00023">
    <property type="entry name" value="glycerol-3-phosphate 1-O-acyltransferase PlsY"/>
    <property type="match status" value="1"/>
</dbReference>
<sequence length="213" mass="22216">MGGVSTGYVIVAVLLAYLLGAIPAGAWVARRRGVDIRTVGSGNSGATNVQRSLGWGPGLVVGLFDILKGALAVLIAQRLGLTPPLAALCGFAAVVGHNFNAFNGFRGGKGVATSFGMMLLVDPQSSGVAFVVAFTVMYLTRYVSAGSLVGAVTTFAVAALLGRPWWELLIVGVVAAMMFYQHRENIVRLRAGNESRFGQKVTLPAPPAQKIVN</sequence>
<reference evidence="11" key="1">
    <citation type="journal article" date="2014" name="Int. J. Syst. Evol. Microbiol.">
        <title>Complete genome sequence of Corynebacterium casei LMG S-19264T (=DSM 44701T), isolated from a smear-ripened cheese.</title>
        <authorList>
            <consortium name="US DOE Joint Genome Institute (JGI-PGF)"/>
            <person name="Walter F."/>
            <person name="Albersmeier A."/>
            <person name="Kalinowski J."/>
            <person name="Ruckert C."/>
        </authorList>
    </citation>
    <scope>NUCLEOTIDE SEQUENCE</scope>
    <source>
        <strain evidence="11">JCM 14371</strain>
    </source>
</reference>
<keyword evidence="1 10" id="KW-1003">Cell membrane</keyword>
<evidence type="ECO:0000256" key="10">
    <source>
        <dbReference type="HAMAP-Rule" id="MF_01043"/>
    </source>
</evidence>
<dbReference type="PANTHER" id="PTHR30309">
    <property type="entry name" value="INNER MEMBRANE PROTEIN YGIH"/>
    <property type="match status" value="1"/>
</dbReference>
<comment type="subunit">
    <text evidence="10">Probably interacts with PlsX.</text>
</comment>
<evidence type="ECO:0000256" key="4">
    <source>
        <dbReference type="ARBA" id="ARBA00022692"/>
    </source>
</evidence>
<keyword evidence="11" id="KW-0012">Acyltransferase</keyword>
<dbReference type="Proteomes" id="UP000635726">
    <property type="component" value="Unassembled WGS sequence"/>
</dbReference>
<keyword evidence="3 10" id="KW-0808">Transferase</keyword>
<gene>
    <name evidence="11" type="primary">plsY1</name>
    <name evidence="10" type="synonym">plsY</name>
    <name evidence="11" type="ORF">GCM10008939_25630</name>
</gene>
<comment type="catalytic activity">
    <reaction evidence="10">
        <text>an acyl phosphate + sn-glycerol 3-phosphate = a 1-acyl-sn-glycero-3-phosphate + phosphate</text>
        <dbReference type="Rhea" id="RHEA:34075"/>
        <dbReference type="ChEBI" id="CHEBI:43474"/>
        <dbReference type="ChEBI" id="CHEBI:57597"/>
        <dbReference type="ChEBI" id="CHEBI:57970"/>
        <dbReference type="ChEBI" id="CHEBI:59918"/>
        <dbReference type="EC" id="2.3.1.275"/>
    </reaction>
</comment>
<dbReference type="PANTHER" id="PTHR30309:SF0">
    <property type="entry name" value="GLYCEROL-3-PHOSPHATE ACYLTRANSFERASE-RELATED"/>
    <property type="match status" value="1"/>
</dbReference>
<keyword evidence="7 10" id="KW-0472">Membrane</keyword>
<evidence type="ECO:0000256" key="5">
    <source>
        <dbReference type="ARBA" id="ARBA00022989"/>
    </source>
</evidence>
<dbReference type="RefSeq" id="WP_188963804.1">
    <property type="nucleotide sequence ID" value="NZ_BMOE01000009.1"/>
</dbReference>
<accession>A0A917PJ77</accession>
<dbReference type="GO" id="GO:0005886">
    <property type="term" value="C:plasma membrane"/>
    <property type="evidence" value="ECO:0007669"/>
    <property type="project" value="UniProtKB-SubCell"/>
</dbReference>
<dbReference type="EMBL" id="BMOE01000009">
    <property type="protein sequence ID" value="GGJ80642.1"/>
    <property type="molecule type" value="Genomic_DNA"/>
</dbReference>
<evidence type="ECO:0000256" key="1">
    <source>
        <dbReference type="ARBA" id="ARBA00022475"/>
    </source>
</evidence>
<keyword evidence="6 10" id="KW-0443">Lipid metabolism</keyword>
<protein>
    <recommendedName>
        <fullName evidence="10">Glycerol-3-phosphate acyltransferase</fullName>
    </recommendedName>
    <alternativeName>
        <fullName evidence="10">Acyl-PO4 G3P acyltransferase</fullName>
    </alternativeName>
    <alternativeName>
        <fullName evidence="10">Acyl-phosphate--glycerol-3-phosphate acyltransferase</fullName>
    </alternativeName>
    <alternativeName>
        <fullName evidence="10">G3P acyltransferase</fullName>
        <shortName evidence="10">GPAT</shortName>
        <ecNumber evidence="10">2.3.1.275</ecNumber>
    </alternativeName>
    <alternativeName>
        <fullName evidence="10">Lysophosphatidic acid synthase</fullName>
        <shortName evidence="10">LPA synthase</shortName>
    </alternativeName>
</protein>